<feature type="transmembrane region" description="Helical" evidence="6">
    <location>
        <begin position="177"/>
        <end position="199"/>
    </location>
</feature>
<feature type="transmembrane region" description="Helical" evidence="6">
    <location>
        <begin position="330"/>
        <end position="351"/>
    </location>
</feature>
<dbReference type="CDD" id="cd13132">
    <property type="entry name" value="MATE_eukaryotic"/>
    <property type="match status" value="1"/>
</dbReference>
<comment type="similarity">
    <text evidence="2 6">Belongs to the multi antimicrobial extrusion (MATE) (TC 2.A.66.1) family.</text>
</comment>
<feature type="transmembrane region" description="Helical" evidence="6">
    <location>
        <begin position="372"/>
        <end position="392"/>
    </location>
</feature>
<evidence type="ECO:0000256" key="4">
    <source>
        <dbReference type="ARBA" id="ARBA00022989"/>
    </source>
</evidence>
<feature type="transmembrane region" description="Helical" evidence="6">
    <location>
        <begin position="206"/>
        <end position="228"/>
    </location>
</feature>
<feature type="transmembrane region" description="Helical" evidence="6">
    <location>
        <begin position="108"/>
        <end position="129"/>
    </location>
</feature>
<keyword evidence="3 6" id="KW-0812">Transmembrane</keyword>
<keyword evidence="5 6" id="KW-0472">Membrane</keyword>
<sequence>MEQRAFDIETQLDHGNGKSIGAKTWDESKKMWEIAAPAILTAVAQFSIGFVTIAFVGHLGEVELAAVSVVQNVLQGFVFGIMLGMGSALETLCGQAVGAGQYEMLAVYLQRSFVITTVTAFLLLPLYIFTSPILNLLRQDKEILELAGKYSLWVIPQLFAYALNFPVQKFLQAQSRIWVMTTIAIVVLGFHALLNWIVVIKLEKGLLGAAIAGNVSRWIVVLAQLAYVVSGCFPESWTGLSWLAFKSLISFVKLSLASALMQCLELWYYTIVILMVGWLKNPEIAVDAISICMNLELWTLMITLGLNAAISVRVSNELGANHPKAAKFSVLVAVVTSTLFGVVCAVVILATRSYFPRLFSDKLEIILETSKLGYLLAATIFLNSIQPVLHGVVVGVGWQFSVAVVNLVCYYVFGLPFGALLGYKFDLGVKGVWLGMLAGYLLQTAILMLNVLRANWSREALQAEERVRSHAMTALPQNDDGNLPPNALSLIQIVTLSLKRNCQGLYINRPNSKLPIDIDGMRIVVLDAIGSTGLDIKTDPGVPIVYAGSGALMLTTFISFLSHTQETPAVEYQCHHSINILILIISGYILNQPKISGCGR</sequence>
<feature type="transmembrane region" description="Helical" evidence="6">
    <location>
        <begin position="64"/>
        <end position="88"/>
    </location>
</feature>
<keyword evidence="4 6" id="KW-1133">Transmembrane helix</keyword>
<feature type="transmembrane region" description="Helical" evidence="6">
    <location>
        <begin position="432"/>
        <end position="452"/>
    </location>
</feature>
<dbReference type="InterPro" id="IPR002528">
    <property type="entry name" value="MATE_fam"/>
</dbReference>
<evidence type="ECO:0000313" key="7">
    <source>
        <dbReference type="EMBL" id="KAL0384126.1"/>
    </source>
</evidence>
<dbReference type="GO" id="GO:1990961">
    <property type="term" value="P:xenobiotic detoxification by transmembrane export across the plasma membrane"/>
    <property type="evidence" value="ECO:0007669"/>
    <property type="project" value="InterPro"/>
</dbReference>
<proteinExistence type="inferred from homology"/>
<reference evidence="7" key="1">
    <citation type="submission" date="2020-06" db="EMBL/GenBank/DDBJ databases">
        <authorList>
            <person name="Li T."/>
            <person name="Hu X."/>
            <person name="Zhang T."/>
            <person name="Song X."/>
            <person name="Zhang H."/>
            <person name="Dai N."/>
            <person name="Sheng W."/>
            <person name="Hou X."/>
            <person name="Wei L."/>
        </authorList>
    </citation>
    <scope>NUCLEOTIDE SEQUENCE</scope>
    <source>
        <strain evidence="7">G02</strain>
        <tissue evidence="7">Leaf</tissue>
    </source>
</reference>
<accession>A0AAW2RV09</accession>
<protein>
    <recommendedName>
        <fullName evidence="6">Protein DETOXIFICATION</fullName>
    </recommendedName>
    <alternativeName>
        <fullName evidence="6">Multidrug and toxic compound extrusion protein</fullName>
    </alternativeName>
</protein>
<dbReference type="Pfam" id="PF01554">
    <property type="entry name" value="MatE"/>
    <property type="match status" value="2"/>
</dbReference>
<comment type="subcellular location">
    <subcellularLocation>
        <location evidence="1">Membrane</location>
        <topology evidence="1">Multi-pass membrane protein</topology>
    </subcellularLocation>
</comment>
<feature type="transmembrane region" description="Helical" evidence="6">
    <location>
        <begin position="248"/>
        <end position="279"/>
    </location>
</feature>
<evidence type="ECO:0000256" key="1">
    <source>
        <dbReference type="ARBA" id="ARBA00004141"/>
    </source>
</evidence>
<feature type="transmembrane region" description="Helical" evidence="6">
    <location>
        <begin position="150"/>
        <end position="171"/>
    </location>
</feature>
<gene>
    <name evidence="7" type="ORF">Sradi_2806900</name>
</gene>
<dbReference type="GO" id="GO:0015297">
    <property type="term" value="F:antiporter activity"/>
    <property type="evidence" value="ECO:0007669"/>
    <property type="project" value="InterPro"/>
</dbReference>
<comment type="caution">
    <text evidence="7">The sequence shown here is derived from an EMBL/GenBank/DDBJ whole genome shotgun (WGS) entry which is preliminary data.</text>
</comment>
<feature type="transmembrane region" description="Helical" evidence="6">
    <location>
        <begin position="34"/>
        <end position="57"/>
    </location>
</feature>
<dbReference type="AlphaFoldDB" id="A0AAW2RV09"/>
<feature type="transmembrane region" description="Helical" evidence="6">
    <location>
        <begin position="291"/>
        <end position="310"/>
    </location>
</feature>
<evidence type="ECO:0000256" key="3">
    <source>
        <dbReference type="ARBA" id="ARBA00022692"/>
    </source>
</evidence>
<dbReference type="GO" id="GO:0016020">
    <property type="term" value="C:membrane"/>
    <property type="evidence" value="ECO:0007669"/>
    <property type="project" value="UniProtKB-SubCell"/>
</dbReference>
<evidence type="ECO:0000256" key="5">
    <source>
        <dbReference type="ARBA" id="ARBA00023136"/>
    </source>
</evidence>
<dbReference type="NCBIfam" id="TIGR00797">
    <property type="entry name" value="matE"/>
    <property type="match status" value="1"/>
</dbReference>
<dbReference type="PANTHER" id="PTHR11206">
    <property type="entry name" value="MULTIDRUG RESISTANCE PROTEIN"/>
    <property type="match status" value="1"/>
</dbReference>
<dbReference type="GO" id="GO:0042910">
    <property type="term" value="F:xenobiotic transmembrane transporter activity"/>
    <property type="evidence" value="ECO:0007669"/>
    <property type="project" value="InterPro"/>
</dbReference>
<evidence type="ECO:0000256" key="6">
    <source>
        <dbReference type="RuleBase" id="RU004914"/>
    </source>
</evidence>
<dbReference type="InterPro" id="IPR045069">
    <property type="entry name" value="MATE_euk"/>
</dbReference>
<evidence type="ECO:0000256" key="2">
    <source>
        <dbReference type="ARBA" id="ARBA00010199"/>
    </source>
</evidence>
<name>A0AAW2RV09_SESRA</name>
<feature type="transmembrane region" description="Helical" evidence="6">
    <location>
        <begin position="398"/>
        <end position="420"/>
    </location>
</feature>
<dbReference type="EMBL" id="JACGWJ010000012">
    <property type="protein sequence ID" value="KAL0384126.1"/>
    <property type="molecule type" value="Genomic_DNA"/>
</dbReference>
<reference evidence="7" key="2">
    <citation type="journal article" date="2024" name="Plant">
        <title>Genomic evolution and insights into agronomic trait innovations of Sesamum species.</title>
        <authorList>
            <person name="Miao H."/>
            <person name="Wang L."/>
            <person name="Qu L."/>
            <person name="Liu H."/>
            <person name="Sun Y."/>
            <person name="Le M."/>
            <person name="Wang Q."/>
            <person name="Wei S."/>
            <person name="Zheng Y."/>
            <person name="Lin W."/>
            <person name="Duan Y."/>
            <person name="Cao H."/>
            <person name="Xiong S."/>
            <person name="Wang X."/>
            <person name="Wei L."/>
            <person name="Li C."/>
            <person name="Ma Q."/>
            <person name="Ju M."/>
            <person name="Zhao R."/>
            <person name="Li G."/>
            <person name="Mu C."/>
            <person name="Tian Q."/>
            <person name="Mei H."/>
            <person name="Zhang T."/>
            <person name="Gao T."/>
            <person name="Zhang H."/>
        </authorList>
    </citation>
    <scope>NUCLEOTIDE SEQUENCE</scope>
    <source>
        <strain evidence="7">G02</strain>
    </source>
</reference>
<organism evidence="7">
    <name type="scientific">Sesamum radiatum</name>
    <name type="common">Black benniseed</name>
    <dbReference type="NCBI Taxonomy" id="300843"/>
    <lineage>
        <taxon>Eukaryota</taxon>
        <taxon>Viridiplantae</taxon>
        <taxon>Streptophyta</taxon>
        <taxon>Embryophyta</taxon>
        <taxon>Tracheophyta</taxon>
        <taxon>Spermatophyta</taxon>
        <taxon>Magnoliopsida</taxon>
        <taxon>eudicotyledons</taxon>
        <taxon>Gunneridae</taxon>
        <taxon>Pentapetalae</taxon>
        <taxon>asterids</taxon>
        <taxon>lamiids</taxon>
        <taxon>Lamiales</taxon>
        <taxon>Pedaliaceae</taxon>
        <taxon>Sesamum</taxon>
    </lineage>
</organism>